<dbReference type="Pfam" id="PF03819">
    <property type="entry name" value="MazG"/>
    <property type="match status" value="1"/>
</dbReference>
<feature type="compositionally biased region" description="Basic and acidic residues" evidence="1">
    <location>
        <begin position="301"/>
        <end position="314"/>
    </location>
</feature>
<dbReference type="NCBIfam" id="TIGR00444">
    <property type="entry name" value="mazG"/>
    <property type="match status" value="1"/>
</dbReference>
<dbReference type="InterPro" id="IPR048011">
    <property type="entry name" value="NTP-PPase_MazG-like_C"/>
</dbReference>
<accession>A0ABY2NQK1</accession>
<keyword evidence="3" id="KW-0378">Hydrolase</keyword>
<dbReference type="EMBL" id="RQHF01000012">
    <property type="protein sequence ID" value="TGM59051.1"/>
    <property type="molecule type" value="Genomic_DNA"/>
</dbReference>
<sequence length="314" mass="35569">MNPPNFDSPLENLLALTADLRSPGGCPWDKEQTHLSVIPHLLEETYEVVDTIERGDDNHLKEELGDLLFQITFHSQLAKERGAFAFQDVANDVFQKLVYRHPHVYGNTDGIHSGEQVLTQWDQLKQKEKESKGSNDSDKSILAGIPKALPAIQRSEKIQSKVTKQGFDWPTVAGVFEKFQEEIKELDVELQSKGSLNSKKLTYDERVEDELGDLFFLLVNLSRKLSVDPETCLRRANEKFETRFRILEDLVTQTGKTLKDHSLEELDVFWDKAKLYLKGTSANTSPQTPNSKNTATENSTTDDKGKIKTNDAFS</sequence>
<protein>
    <submittedName>
        <fullName evidence="3">Nucleoside triphosphate pyrophosphohydrolase</fullName>
        <ecNumber evidence="3">3.6.1.9</ecNumber>
    </submittedName>
</protein>
<keyword evidence="4" id="KW-1185">Reference proteome</keyword>
<dbReference type="RefSeq" id="WP_135657459.1">
    <property type="nucleotide sequence ID" value="NZ_RQHF01000012.1"/>
</dbReference>
<reference evidence="4" key="1">
    <citation type="journal article" date="2019" name="PLoS Negl. Trop. Dis.">
        <title>Revisiting the worldwide diversity of Leptospira species in the environment.</title>
        <authorList>
            <person name="Vincent A.T."/>
            <person name="Schiettekatte O."/>
            <person name="Bourhy P."/>
            <person name="Veyrier F.J."/>
            <person name="Picardeau M."/>
        </authorList>
    </citation>
    <scope>NUCLEOTIDE SEQUENCE [LARGE SCALE GENOMIC DNA]</scope>
    <source>
        <strain evidence="4">201601955</strain>
    </source>
</reference>
<organism evidence="3 4">
    <name type="scientific">Leptospira vanthielii</name>
    <dbReference type="NCBI Taxonomy" id="293085"/>
    <lineage>
        <taxon>Bacteria</taxon>
        <taxon>Pseudomonadati</taxon>
        <taxon>Spirochaetota</taxon>
        <taxon>Spirochaetia</taxon>
        <taxon>Leptospirales</taxon>
        <taxon>Leptospiraceae</taxon>
        <taxon>Leptospira</taxon>
    </lineage>
</organism>
<name>A0ABY2NQK1_9LEPT</name>
<dbReference type="PANTHER" id="PTHR30522">
    <property type="entry name" value="NUCLEOSIDE TRIPHOSPHATE PYROPHOSPHOHYDROLASE"/>
    <property type="match status" value="1"/>
</dbReference>
<dbReference type="InterPro" id="IPR048015">
    <property type="entry name" value="NTP-PPase_MazG-like_N"/>
</dbReference>
<dbReference type="Proteomes" id="UP000298112">
    <property type="component" value="Unassembled WGS sequence"/>
</dbReference>
<dbReference type="InterPro" id="IPR004518">
    <property type="entry name" value="MazG-like_dom"/>
</dbReference>
<evidence type="ECO:0000259" key="2">
    <source>
        <dbReference type="Pfam" id="PF03819"/>
    </source>
</evidence>
<comment type="caution">
    <text evidence="3">The sequence shown here is derived from an EMBL/GenBank/DDBJ whole genome shotgun (WGS) entry which is preliminary data.</text>
</comment>
<dbReference type="SUPFAM" id="SSF101386">
    <property type="entry name" value="all-alpha NTP pyrophosphatases"/>
    <property type="match status" value="2"/>
</dbReference>
<feature type="domain" description="NTP pyrophosphohydrolase MazG-like" evidence="2">
    <location>
        <begin position="32"/>
        <end position="104"/>
    </location>
</feature>
<dbReference type="GO" id="GO:0047429">
    <property type="term" value="F:nucleoside triphosphate diphosphatase activity"/>
    <property type="evidence" value="ECO:0007669"/>
    <property type="project" value="UniProtKB-EC"/>
</dbReference>
<dbReference type="CDD" id="cd11529">
    <property type="entry name" value="NTP-PPase_MazG_Cterm"/>
    <property type="match status" value="1"/>
</dbReference>
<dbReference type="PANTHER" id="PTHR30522:SF0">
    <property type="entry name" value="NUCLEOSIDE TRIPHOSPHATE PYROPHOSPHOHYDROLASE"/>
    <property type="match status" value="1"/>
</dbReference>
<dbReference type="InterPro" id="IPR011551">
    <property type="entry name" value="NTP_PyrPHydrolase_MazG"/>
</dbReference>
<dbReference type="Gene3D" id="1.10.287.1080">
    <property type="entry name" value="MazG-like"/>
    <property type="match status" value="2"/>
</dbReference>
<proteinExistence type="predicted"/>
<dbReference type="CDD" id="cd11528">
    <property type="entry name" value="NTP-PPase_MazG_Nterm"/>
    <property type="match status" value="1"/>
</dbReference>
<gene>
    <name evidence="3" type="ORF">EHQ95_04850</name>
</gene>
<dbReference type="EC" id="3.6.1.9" evidence="3"/>
<evidence type="ECO:0000313" key="4">
    <source>
        <dbReference type="Proteomes" id="UP000298112"/>
    </source>
</evidence>
<evidence type="ECO:0000256" key="1">
    <source>
        <dbReference type="SAM" id="MobiDB-lite"/>
    </source>
</evidence>
<dbReference type="NCBIfam" id="NF007113">
    <property type="entry name" value="PRK09562.1"/>
    <property type="match status" value="1"/>
</dbReference>
<evidence type="ECO:0000313" key="3">
    <source>
        <dbReference type="EMBL" id="TGM59051.1"/>
    </source>
</evidence>
<feature type="compositionally biased region" description="Polar residues" evidence="1">
    <location>
        <begin position="280"/>
        <end position="299"/>
    </location>
</feature>
<feature type="region of interest" description="Disordered" evidence="1">
    <location>
        <begin position="280"/>
        <end position="314"/>
    </location>
</feature>